<sequence length="78" mass="8885">MYFNEHTCDTAAWEPAAAAAASSGAAEQPRPSTPPLTWGRSRSRRRRGPARLRPLTRPVRCRVSLAWTWRGWMSWTTM</sequence>
<proteinExistence type="predicted"/>
<name>A0A1D6N885_MAIZE</name>
<accession>A0A1D6N885</accession>
<protein>
    <submittedName>
        <fullName evidence="2">Putative WRKY transcription factor 30</fullName>
    </submittedName>
</protein>
<feature type="compositionally biased region" description="Basic residues" evidence="1">
    <location>
        <begin position="41"/>
        <end position="50"/>
    </location>
</feature>
<organism evidence="2">
    <name type="scientific">Zea mays</name>
    <name type="common">Maize</name>
    <dbReference type="NCBI Taxonomy" id="4577"/>
    <lineage>
        <taxon>Eukaryota</taxon>
        <taxon>Viridiplantae</taxon>
        <taxon>Streptophyta</taxon>
        <taxon>Embryophyta</taxon>
        <taxon>Tracheophyta</taxon>
        <taxon>Spermatophyta</taxon>
        <taxon>Magnoliopsida</taxon>
        <taxon>Liliopsida</taxon>
        <taxon>Poales</taxon>
        <taxon>Poaceae</taxon>
        <taxon>PACMAD clade</taxon>
        <taxon>Panicoideae</taxon>
        <taxon>Andropogonodae</taxon>
        <taxon>Andropogoneae</taxon>
        <taxon>Tripsacinae</taxon>
        <taxon>Zea</taxon>
    </lineage>
</organism>
<dbReference type="AlphaFoldDB" id="A0A1D6N885"/>
<dbReference type="EMBL" id="CM007649">
    <property type="protein sequence ID" value="ONM36797.1"/>
    <property type="molecule type" value="Genomic_DNA"/>
</dbReference>
<evidence type="ECO:0000256" key="1">
    <source>
        <dbReference type="SAM" id="MobiDB-lite"/>
    </source>
</evidence>
<evidence type="ECO:0000313" key="2">
    <source>
        <dbReference type="EMBL" id="ONM36797.1"/>
    </source>
</evidence>
<feature type="region of interest" description="Disordered" evidence="1">
    <location>
        <begin position="19"/>
        <end position="53"/>
    </location>
</feature>
<gene>
    <name evidence="2" type="ORF">ZEAMMB73_Zm00001d043062</name>
</gene>
<reference evidence="2" key="1">
    <citation type="submission" date="2015-12" db="EMBL/GenBank/DDBJ databases">
        <title>Update maize B73 reference genome by single molecule sequencing technologies.</title>
        <authorList>
            <consortium name="Maize Genome Sequencing Project"/>
            <person name="Ware D."/>
        </authorList>
    </citation>
    <scope>NUCLEOTIDE SEQUENCE [LARGE SCALE GENOMIC DNA]</scope>
    <source>
        <tissue evidence="2">Seedling</tissue>
    </source>
</reference>